<keyword evidence="1" id="KW-1133">Transmembrane helix</keyword>
<dbReference type="OrthoDB" id="5971189at2759"/>
<dbReference type="AlphaFoldDB" id="A0A9W9ZYG2"/>
<dbReference type="Proteomes" id="UP001163046">
    <property type="component" value="Unassembled WGS sequence"/>
</dbReference>
<sequence length="98" mass="10927">MVVMVTVAVMSILTVVLVVIFFVKGTKSSRNRRASSFDTSKRLRTMDLEKTNNLPAGACIENRVFQLQRMGDSRGSLQTSRSTLKDFGEPQLRVNASM</sequence>
<reference evidence="2" key="1">
    <citation type="submission" date="2023-01" db="EMBL/GenBank/DDBJ databases">
        <title>Genome assembly of the deep-sea coral Lophelia pertusa.</title>
        <authorList>
            <person name="Herrera S."/>
            <person name="Cordes E."/>
        </authorList>
    </citation>
    <scope>NUCLEOTIDE SEQUENCE</scope>
    <source>
        <strain evidence="2">USNM1676648</strain>
        <tissue evidence="2">Polyp</tissue>
    </source>
</reference>
<proteinExistence type="predicted"/>
<feature type="transmembrane region" description="Helical" evidence="1">
    <location>
        <begin position="6"/>
        <end position="23"/>
    </location>
</feature>
<keyword evidence="3" id="KW-1185">Reference proteome</keyword>
<keyword evidence="1" id="KW-0472">Membrane</keyword>
<keyword evidence="1" id="KW-0812">Transmembrane</keyword>
<organism evidence="2 3">
    <name type="scientific">Desmophyllum pertusum</name>
    <dbReference type="NCBI Taxonomy" id="174260"/>
    <lineage>
        <taxon>Eukaryota</taxon>
        <taxon>Metazoa</taxon>
        <taxon>Cnidaria</taxon>
        <taxon>Anthozoa</taxon>
        <taxon>Hexacorallia</taxon>
        <taxon>Scleractinia</taxon>
        <taxon>Caryophylliina</taxon>
        <taxon>Caryophylliidae</taxon>
        <taxon>Desmophyllum</taxon>
    </lineage>
</organism>
<evidence type="ECO:0000256" key="1">
    <source>
        <dbReference type="SAM" id="Phobius"/>
    </source>
</evidence>
<gene>
    <name evidence="2" type="ORF">OS493_031468</name>
</gene>
<dbReference type="EMBL" id="MU825432">
    <property type="protein sequence ID" value="KAJ7389494.1"/>
    <property type="molecule type" value="Genomic_DNA"/>
</dbReference>
<accession>A0A9W9ZYG2</accession>
<name>A0A9W9ZYG2_9CNID</name>
<comment type="caution">
    <text evidence="2">The sequence shown here is derived from an EMBL/GenBank/DDBJ whole genome shotgun (WGS) entry which is preliminary data.</text>
</comment>
<evidence type="ECO:0000313" key="3">
    <source>
        <dbReference type="Proteomes" id="UP001163046"/>
    </source>
</evidence>
<evidence type="ECO:0000313" key="2">
    <source>
        <dbReference type="EMBL" id="KAJ7389494.1"/>
    </source>
</evidence>
<protein>
    <submittedName>
        <fullName evidence="2">Uncharacterized protein</fullName>
    </submittedName>
</protein>